<dbReference type="Proteomes" id="UP001177670">
    <property type="component" value="Unassembled WGS sequence"/>
</dbReference>
<reference evidence="2" key="1">
    <citation type="submission" date="2021-10" db="EMBL/GenBank/DDBJ databases">
        <title>Melipona bicolor Genome sequencing and assembly.</title>
        <authorList>
            <person name="Araujo N.S."/>
            <person name="Arias M.C."/>
        </authorList>
    </citation>
    <scope>NUCLEOTIDE SEQUENCE</scope>
    <source>
        <strain evidence="2">USP_2M_L1-L4_2017</strain>
        <tissue evidence="2">Whole body</tissue>
    </source>
</reference>
<gene>
    <name evidence="2" type="ORF">K0M31_004705</name>
</gene>
<protein>
    <submittedName>
        <fullName evidence="2">Uncharacterized protein</fullName>
    </submittedName>
</protein>
<evidence type="ECO:0000256" key="1">
    <source>
        <dbReference type="SAM" id="MobiDB-lite"/>
    </source>
</evidence>
<dbReference type="InterPro" id="IPR023578">
    <property type="entry name" value="Ras_GEF_dom_sf"/>
</dbReference>
<keyword evidence="3" id="KW-1185">Reference proteome</keyword>
<dbReference type="SUPFAM" id="SSF48366">
    <property type="entry name" value="Ras GEF"/>
    <property type="match status" value="1"/>
</dbReference>
<organism evidence="2 3">
    <name type="scientific">Melipona bicolor</name>
    <dbReference type="NCBI Taxonomy" id="60889"/>
    <lineage>
        <taxon>Eukaryota</taxon>
        <taxon>Metazoa</taxon>
        <taxon>Ecdysozoa</taxon>
        <taxon>Arthropoda</taxon>
        <taxon>Hexapoda</taxon>
        <taxon>Insecta</taxon>
        <taxon>Pterygota</taxon>
        <taxon>Neoptera</taxon>
        <taxon>Endopterygota</taxon>
        <taxon>Hymenoptera</taxon>
        <taxon>Apocrita</taxon>
        <taxon>Aculeata</taxon>
        <taxon>Apoidea</taxon>
        <taxon>Anthophila</taxon>
        <taxon>Apidae</taxon>
        <taxon>Melipona</taxon>
    </lineage>
</organism>
<sequence>MVPTEEYYPDRAYLFAFLLSARLFIKPHELLGEVCALCEHQQNLNGEGGKVSPANPNVPQKPSESLPGVHFTATA</sequence>
<dbReference type="AlphaFoldDB" id="A0AA40FXS3"/>
<dbReference type="EMBL" id="JAHYIQ010000013">
    <property type="protein sequence ID" value="KAK1127096.1"/>
    <property type="molecule type" value="Genomic_DNA"/>
</dbReference>
<evidence type="ECO:0000313" key="2">
    <source>
        <dbReference type="EMBL" id="KAK1127096.1"/>
    </source>
</evidence>
<evidence type="ECO:0000313" key="3">
    <source>
        <dbReference type="Proteomes" id="UP001177670"/>
    </source>
</evidence>
<proteinExistence type="predicted"/>
<feature type="region of interest" description="Disordered" evidence="1">
    <location>
        <begin position="46"/>
        <end position="75"/>
    </location>
</feature>
<name>A0AA40FXS3_9HYME</name>
<accession>A0AA40FXS3</accession>
<comment type="caution">
    <text evidence="2">The sequence shown here is derived from an EMBL/GenBank/DDBJ whole genome shotgun (WGS) entry which is preliminary data.</text>
</comment>
<feature type="compositionally biased region" description="Polar residues" evidence="1">
    <location>
        <begin position="54"/>
        <end position="63"/>
    </location>
</feature>